<evidence type="ECO:0000313" key="4">
    <source>
        <dbReference type="EMBL" id="AVY94960.1"/>
    </source>
</evidence>
<name>A0A2S0PC51_9NEIS</name>
<dbReference type="AlphaFoldDB" id="A0A2S0PC51"/>
<feature type="domain" description="Semialdehyde dehydrogenase dimerisation" evidence="3">
    <location>
        <begin position="119"/>
        <end position="291"/>
    </location>
</feature>
<dbReference type="Gene3D" id="3.40.50.720">
    <property type="entry name" value="NAD(P)-binding Rossmann-like Domain"/>
    <property type="match status" value="1"/>
</dbReference>
<dbReference type="EMBL" id="CP028519">
    <property type="protein sequence ID" value="AVY94960.1"/>
    <property type="molecule type" value="Genomic_DNA"/>
</dbReference>
<dbReference type="Gene3D" id="3.30.360.10">
    <property type="entry name" value="Dihydrodipicolinate Reductase, domain 2"/>
    <property type="match status" value="1"/>
</dbReference>
<dbReference type="PANTHER" id="PTHR46278">
    <property type="entry name" value="DEHYDROGENASE, PUTATIVE-RELATED"/>
    <property type="match status" value="1"/>
</dbReference>
<dbReference type="RefSeq" id="WP_028498891.1">
    <property type="nucleotide sequence ID" value="NZ_CP028519.1"/>
</dbReference>
<dbReference type="InterPro" id="IPR036291">
    <property type="entry name" value="NAD(P)-bd_dom_sf"/>
</dbReference>
<evidence type="ECO:0000259" key="2">
    <source>
        <dbReference type="Pfam" id="PF01118"/>
    </source>
</evidence>
<protein>
    <recommendedName>
        <fullName evidence="6">Aspartate-semialdehyde dehydrogenase</fullName>
    </recommendedName>
</protein>
<dbReference type="SUPFAM" id="SSF51735">
    <property type="entry name" value="NAD(P)-binding Rossmann-fold domains"/>
    <property type="match status" value="1"/>
</dbReference>
<sequence length="302" mass="31336">MTTADPCFAVSGATGAVGRAVLEALAVARPASKRVLALASAESVDDTVGFGRHELSVLDTATQDPAAIDILFHAGAAGADALAQAVADAGKTVIDLGGRLHGDTVRHCPHPLALMIGQLLDALPAGIERLTMTAMLPVVSYGRRGVDELAQQTTALFNQRGYDTEVLPRQVAFNLLAQVGEWADDGATELEARVLRDLDALHPVAAVSLTAALVPVFFGHAVSLEAQGATAFDRGMLVTGLKAAGIDVHDDGPASAAPSPMDVLGQTRLQVSRVRVQDNRVALWLTTDGLRLLAAHAIGQAL</sequence>
<dbReference type="SUPFAM" id="SSF55347">
    <property type="entry name" value="Glyceraldehyde-3-phosphate dehydrogenase-like, C-terminal domain"/>
    <property type="match status" value="1"/>
</dbReference>
<evidence type="ECO:0000313" key="5">
    <source>
        <dbReference type="Proteomes" id="UP000244173"/>
    </source>
</evidence>
<dbReference type="GO" id="GO:0016620">
    <property type="term" value="F:oxidoreductase activity, acting on the aldehyde or oxo group of donors, NAD or NADP as acceptor"/>
    <property type="evidence" value="ECO:0007669"/>
    <property type="project" value="InterPro"/>
</dbReference>
<dbReference type="Pfam" id="PF02774">
    <property type="entry name" value="Semialdhyde_dhC"/>
    <property type="match status" value="1"/>
</dbReference>
<evidence type="ECO:0000259" key="3">
    <source>
        <dbReference type="Pfam" id="PF02774"/>
    </source>
</evidence>
<dbReference type="GO" id="GO:0051287">
    <property type="term" value="F:NAD binding"/>
    <property type="evidence" value="ECO:0007669"/>
    <property type="project" value="InterPro"/>
</dbReference>
<comment type="similarity">
    <text evidence="1">Belongs to the aspartate-semialdehyde dehydrogenase family.</text>
</comment>
<dbReference type="GO" id="GO:0046983">
    <property type="term" value="F:protein dimerization activity"/>
    <property type="evidence" value="ECO:0007669"/>
    <property type="project" value="InterPro"/>
</dbReference>
<reference evidence="4 5" key="1">
    <citation type="submission" date="2018-04" db="EMBL/GenBank/DDBJ databases">
        <title>Denitrifier Microvirgula.</title>
        <authorList>
            <person name="Anderson E."/>
            <person name="Jang J."/>
            <person name="Ishii S."/>
        </authorList>
    </citation>
    <scope>NUCLEOTIDE SEQUENCE [LARGE SCALE GENOMIC DNA]</scope>
    <source>
        <strain evidence="4 5">BE2.4</strain>
    </source>
</reference>
<dbReference type="GO" id="GO:0008652">
    <property type="term" value="P:amino acid biosynthetic process"/>
    <property type="evidence" value="ECO:0007669"/>
    <property type="project" value="InterPro"/>
</dbReference>
<proteinExistence type="inferred from homology"/>
<gene>
    <name evidence="4" type="ORF">DAI18_13600</name>
</gene>
<keyword evidence="5" id="KW-1185">Reference proteome</keyword>
<dbReference type="InterPro" id="IPR000534">
    <property type="entry name" value="Semialdehyde_DH_NAD-bd"/>
</dbReference>
<dbReference type="InterPro" id="IPR012280">
    <property type="entry name" value="Semialdhyde_DH_dimer_dom"/>
</dbReference>
<dbReference type="STRING" id="1122240.GCA_000620105_01565"/>
<dbReference type="Pfam" id="PF01118">
    <property type="entry name" value="Semialdhyde_dh"/>
    <property type="match status" value="1"/>
</dbReference>
<dbReference type="PANTHER" id="PTHR46278:SF2">
    <property type="entry name" value="ASPARTATE-SEMIALDEHYDE DEHYDROGENASE"/>
    <property type="match status" value="1"/>
</dbReference>
<evidence type="ECO:0000256" key="1">
    <source>
        <dbReference type="ARBA" id="ARBA00010584"/>
    </source>
</evidence>
<dbReference type="OrthoDB" id="9805684at2"/>
<accession>A0A2S0PC51</accession>
<dbReference type="CDD" id="cd18129">
    <property type="entry name" value="ASADH_C_USG1_like"/>
    <property type="match status" value="1"/>
</dbReference>
<dbReference type="PIRSF" id="PIRSF000148">
    <property type="entry name" value="ASA_dh"/>
    <property type="match status" value="1"/>
</dbReference>
<dbReference type="Proteomes" id="UP000244173">
    <property type="component" value="Chromosome"/>
</dbReference>
<evidence type="ECO:0008006" key="6">
    <source>
        <dbReference type="Google" id="ProtNLM"/>
    </source>
</evidence>
<organism evidence="4 5">
    <name type="scientific">Microvirgula aerodenitrificans</name>
    <dbReference type="NCBI Taxonomy" id="57480"/>
    <lineage>
        <taxon>Bacteria</taxon>
        <taxon>Pseudomonadati</taxon>
        <taxon>Pseudomonadota</taxon>
        <taxon>Betaproteobacteria</taxon>
        <taxon>Neisseriales</taxon>
        <taxon>Aquaspirillaceae</taxon>
        <taxon>Microvirgula</taxon>
    </lineage>
</organism>
<feature type="domain" description="Semialdehyde dehydrogenase NAD-binding" evidence="2">
    <location>
        <begin position="9"/>
        <end position="100"/>
    </location>
</feature>
<dbReference type="KEGG" id="maer:DAI18_13600"/>